<organism evidence="2 3">
    <name type="scientific">Paenibacillus sepulcri</name>
    <dbReference type="NCBI Taxonomy" id="359917"/>
    <lineage>
        <taxon>Bacteria</taxon>
        <taxon>Bacillati</taxon>
        <taxon>Bacillota</taxon>
        <taxon>Bacilli</taxon>
        <taxon>Bacillales</taxon>
        <taxon>Paenibacillaceae</taxon>
        <taxon>Paenibacillus</taxon>
    </lineage>
</organism>
<evidence type="ECO:0000313" key="3">
    <source>
        <dbReference type="Proteomes" id="UP001519887"/>
    </source>
</evidence>
<proteinExistence type="predicted"/>
<dbReference type="Proteomes" id="UP001519887">
    <property type="component" value="Unassembled WGS sequence"/>
</dbReference>
<dbReference type="PANTHER" id="PTHR30627:SF25">
    <property type="entry name" value="PENICILLIN-BINDING PROTEIN 3"/>
    <property type="match status" value="1"/>
</dbReference>
<dbReference type="Pfam" id="PF00905">
    <property type="entry name" value="Transpeptidase"/>
    <property type="match status" value="1"/>
</dbReference>
<evidence type="ECO:0000313" key="2">
    <source>
        <dbReference type="EMBL" id="MBW7458202.1"/>
    </source>
</evidence>
<evidence type="ECO:0000259" key="1">
    <source>
        <dbReference type="Pfam" id="PF00905"/>
    </source>
</evidence>
<dbReference type="Gene3D" id="3.40.710.10">
    <property type="entry name" value="DD-peptidase/beta-lactamase superfamily"/>
    <property type="match status" value="1"/>
</dbReference>
<feature type="domain" description="Penicillin-binding protein transpeptidase" evidence="1">
    <location>
        <begin position="2"/>
        <end position="66"/>
    </location>
</feature>
<dbReference type="PANTHER" id="PTHR30627">
    <property type="entry name" value="PEPTIDOGLYCAN D,D-TRANSPEPTIDASE"/>
    <property type="match status" value="1"/>
</dbReference>
<feature type="non-terminal residue" evidence="2">
    <location>
        <position position="1"/>
    </location>
</feature>
<keyword evidence="3" id="KW-1185">Reference proteome</keyword>
<dbReference type="EMBL" id="JAHZIK010001108">
    <property type="protein sequence ID" value="MBW7458202.1"/>
    <property type="molecule type" value="Genomic_DNA"/>
</dbReference>
<name>A0ABS7CBG5_9BACL</name>
<dbReference type="InterPro" id="IPR001460">
    <property type="entry name" value="PCN-bd_Tpept"/>
</dbReference>
<dbReference type="InterPro" id="IPR012338">
    <property type="entry name" value="Beta-lactam/transpept-like"/>
</dbReference>
<accession>A0ABS7CBG5</accession>
<dbReference type="InterPro" id="IPR050515">
    <property type="entry name" value="Beta-lactam/transpept"/>
</dbReference>
<gene>
    <name evidence="2" type="ORF">K0U00_29590</name>
</gene>
<protein>
    <submittedName>
        <fullName evidence="2">Penicillin-binding transpeptidase domain-containing protein</fullName>
    </submittedName>
</protein>
<dbReference type="SUPFAM" id="SSF56601">
    <property type="entry name" value="beta-lactamase/transpeptidase-like"/>
    <property type="match status" value="1"/>
</dbReference>
<comment type="caution">
    <text evidence="2">The sequence shown here is derived from an EMBL/GenBank/DDBJ whole genome shotgun (WGS) entry which is preliminary data.</text>
</comment>
<reference evidence="2 3" key="1">
    <citation type="submission" date="2021-07" db="EMBL/GenBank/DDBJ databases">
        <title>Paenibacillus radiodurans sp. nov., isolated from the southeastern edge of Tengger Desert.</title>
        <authorList>
            <person name="Zhang G."/>
        </authorList>
    </citation>
    <scope>NUCLEOTIDE SEQUENCE [LARGE SCALE GENOMIC DNA]</scope>
    <source>
        <strain evidence="2 3">CCM 7311</strain>
    </source>
</reference>
<sequence>YIPGASIAGKTGTAELKQSKGGEGSENGWFAGFNADNPNLLLAMMIEDVKERGGSGYTTPKVKHIFLKTLQLQNNG</sequence>